<dbReference type="InterPro" id="IPR014729">
    <property type="entry name" value="Rossmann-like_a/b/a_fold"/>
</dbReference>
<evidence type="ECO:0000259" key="1">
    <source>
        <dbReference type="Pfam" id="PF02698"/>
    </source>
</evidence>
<keyword evidence="3" id="KW-1185">Reference proteome</keyword>
<dbReference type="Gene3D" id="3.40.50.620">
    <property type="entry name" value="HUPs"/>
    <property type="match status" value="1"/>
</dbReference>
<evidence type="ECO:0000313" key="3">
    <source>
        <dbReference type="Proteomes" id="UP001139157"/>
    </source>
</evidence>
<dbReference type="CDD" id="cd06259">
    <property type="entry name" value="YdcF-like"/>
    <property type="match status" value="1"/>
</dbReference>
<accession>A0A9X2E5A3</accession>
<dbReference type="AlphaFoldDB" id="A0A9X2E5A3"/>
<dbReference type="PANTHER" id="PTHR30336:SF20">
    <property type="entry name" value="DUF218 DOMAIN-CONTAINING PROTEIN"/>
    <property type="match status" value="1"/>
</dbReference>
<dbReference type="EMBL" id="JAMRXG010000005">
    <property type="protein sequence ID" value="MCM6774494.1"/>
    <property type="molecule type" value="Genomic_DNA"/>
</dbReference>
<evidence type="ECO:0000313" key="2">
    <source>
        <dbReference type="EMBL" id="MCM6774494.1"/>
    </source>
</evidence>
<dbReference type="RefSeq" id="WP_251912133.1">
    <property type="nucleotide sequence ID" value="NZ_JAMRXG010000005.1"/>
</dbReference>
<dbReference type="Proteomes" id="UP001139157">
    <property type="component" value="Unassembled WGS sequence"/>
</dbReference>
<dbReference type="Pfam" id="PF02698">
    <property type="entry name" value="DUF218"/>
    <property type="match status" value="1"/>
</dbReference>
<dbReference type="InterPro" id="IPR051599">
    <property type="entry name" value="Cell_Envelope_Assoc"/>
</dbReference>
<gene>
    <name evidence="2" type="ORF">NDR86_13515</name>
</gene>
<feature type="domain" description="DUF218" evidence="1">
    <location>
        <begin position="5"/>
        <end position="144"/>
    </location>
</feature>
<sequence>MVGRALIVLGGGLYPDGSLPHWAEIRADHAARLWHTGGFDVLLTSGRGPVPHLRTEAKALADTLIALDVPADRIVEEDASKSTLANAYYCRVAHTDPLGIGDVAVVTNGFHARRVERIFSHVYGPGRVGVNPADDRMIDPTVLEILRANDEPQDEFLTRELLPRIQVGDLNSLHEYLFDKHSELAGLWPAYRARHQAYRDAWDQLTALMTGHHR</sequence>
<reference evidence="2" key="1">
    <citation type="submission" date="2022-06" db="EMBL/GenBank/DDBJ databases">
        <title>Novel species in genus nocardia.</title>
        <authorList>
            <person name="Li F."/>
        </authorList>
    </citation>
    <scope>NUCLEOTIDE SEQUENCE</scope>
    <source>
        <strain evidence="2">CDC141</strain>
    </source>
</reference>
<comment type="caution">
    <text evidence="2">The sequence shown here is derived from an EMBL/GenBank/DDBJ whole genome shotgun (WGS) entry which is preliminary data.</text>
</comment>
<dbReference type="InterPro" id="IPR003848">
    <property type="entry name" value="DUF218"/>
</dbReference>
<name>A0A9X2E5A3_9NOCA</name>
<organism evidence="2 3">
    <name type="scientific">Nocardia pulmonis</name>
    <dbReference type="NCBI Taxonomy" id="2951408"/>
    <lineage>
        <taxon>Bacteria</taxon>
        <taxon>Bacillati</taxon>
        <taxon>Actinomycetota</taxon>
        <taxon>Actinomycetes</taxon>
        <taxon>Mycobacteriales</taxon>
        <taxon>Nocardiaceae</taxon>
        <taxon>Nocardia</taxon>
    </lineage>
</organism>
<dbReference type="PANTHER" id="PTHR30336">
    <property type="entry name" value="INNER MEMBRANE PROTEIN, PROBABLE PERMEASE"/>
    <property type="match status" value="1"/>
</dbReference>
<protein>
    <submittedName>
        <fullName evidence="2">YdcF family protein</fullName>
    </submittedName>
</protein>
<proteinExistence type="predicted"/>
<dbReference type="GO" id="GO:0005886">
    <property type="term" value="C:plasma membrane"/>
    <property type="evidence" value="ECO:0007669"/>
    <property type="project" value="TreeGrafter"/>
</dbReference>